<comment type="similarity">
    <text evidence="1">Belongs to the transferase hexapeptide repeat family.</text>
</comment>
<dbReference type="SUPFAM" id="SSF51161">
    <property type="entry name" value="Trimeric LpxA-like enzymes"/>
    <property type="match status" value="1"/>
</dbReference>
<dbReference type="PANTHER" id="PTHR23416">
    <property type="entry name" value="SIALIC ACID SYNTHASE-RELATED"/>
    <property type="match status" value="1"/>
</dbReference>
<dbReference type="Gene3D" id="2.160.10.10">
    <property type="entry name" value="Hexapeptide repeat proteins"/>
    <property type="match status" value="1"/>
</dbReference>
<dbReference type="AlphaFoldDB" id="A0A1Y4QFU0"/>
<evidence type="ECO:0008006" key="7">
    <source>
        <dbReference type="Google" id="ProtNLM"/>
    </source>
</evidence>
<dbReference type="RefSeq" id="WP_087257790.1">
    <property type="nucleotide sequence ID" value="NZ_NFLB01000014.1"/>
</dbReference>
<dbReference type="Pfam" id="PF00132">
    <property type="entry name" value="Hexapep"/>
    <property type="match status" value="1"/>
</dbReference>
<comment type="caution">
    <text evidence="5">The sequence shown here is derived from an EMBL/GenBank/DDBJ whole genome shotgun (WGS) entry which is preliminary data.</text>
</comment>
<dbReference type="CDD" id="cd04647">
    <property type="entry name" value="LbH_MAT_like"/>
    <property type="match status" value="1"/>
</dbReference>
<dbReference type="GO" id="GO:0008374">
    <property type="term" value="F:O-acyltransferase activity"/>
    <property type="evidence" value="ECO:0007669"/>
    <property type="project" value="TreeGrafter"/>
</dbReference>
<evidence type="ECO:0000313" key="6">
    <source>
        <dbReference type="Proteomes" id="UP000196258"/>
    </source>
</evidence>
<sequence>MKKIVRYFSLFIINHFLCGTHFWVIKRLLLKIAGIHTGNNVKVVGPIYIKSQASLSIGNQTWIGEKFTVAGNGNVYIGNHCDISSDVIFSTGTHKIACSNRRAGKGYCENIRVGDGCWIGIRSTILSGVNIGDGVVIAACSCVNRDVNNNLVVGGVPSHKIRNLEVESENINSNSLI</sequence>
<protein>
    <recommendedName>
        <fullName evidence="7">Acyltransferase</fullName>
    </recommendedName>
</protein>
<dbReference type="PROSITE" id="PS00101">
    <property type="entry name" value="HEXAPEP_TRANSFERASES"/>
    <property type="match status" value="1"/>
</dbReference>
<reference evidence="6" key="1">
    <citation type="submission" date="2017-04" db="EMBL/GenBank/DDBJ databases">
        <title>Function of individual gut microbiota members based on whole genome sequencing of pure cultures obtained from chicken caecum.</title>
        <authorList>
            <person name="Medvecky M."/>
            <person name="Cejkova D."/>
            <person name="Polansky O."/>
            <person name="Karasova D."/>
            <person name="Kubasova T."/>
            <person name="Cizek A."/>
            <person name="Rychlik I."/>
        </authorList>
    </citation>
    <scope>NUCLEOTIDE SEQUENCE [LARGE SCALE GENOMIC DNA]</scope>
    <source>
        <strain evidence="6">An149</strain>
    </source>
</reference>
<dbReference type="InterPro" id="IPR011004">
    <property type="entry name" value="Trimer_LpxA-like_sf"/>
</dbReference>
<evidence type="ECO:0000256" key="2">
    <source>
        <dbReference type="ARBA" id="ARBA00022679"/>
    </source>
</evidence>
<keyword evidence="4" id="KW-1133">Transmembrane helix</keyword>
<evidence type="ECO:0000256" key="4">
    <source>
        <dbReference type="SAM" id="Phobius"/>
    </source>
</evidence>
<dbReference type="EMBL" id="NFLB01000014">
    <property type="protein sequence ID" value="OUQ04138.1"/>
    <property type="molecule type" value="Genomic_DNA"/>
</dbReference>
<dbReference type="InterPro" id="IPR018357">
    <property type="entry name" value="Hexapep_transf_CS"/>
</dbReference>
<gene>
    <name evidence="5" type="ORF">B5E91_11510</name>
</gene>
<keyword evidence="3" id="KW-0677">Repeat</keyword>
<accession>A0A1Y4QFU0</accession>
<evidence type="ECO:0000256" key="3">
    <source>
        <dbReference type="ARBA" id="ARBA00022737"/>
    </source>
</evidence>
<keyword evidence="4" id="KW-0472">Membrane</keyword>
<dbReference type="Proteomes" id="UP000196258">
    <property type="component" value="Unassembled WGS sequence"/>
</dbReference>
<keyword evidence="2" id="KW-0808">Transferase</keyword>
<organism evidence="5 6">
    <name type="scientific">Thomasclavelia spiroformis</name>
    <dbReference type="NCBI Taxonomy" id="29348"/>
    <lineage>
        <taxon>Bacteria</taxon>
        <taxon>Bacillati</taxon>
        <taxon>Bacillota</taxon>
        <taxon>Erysipelotrichia</taxon>
        <taxon>Erysipelotrichales</taxon>
        <taxon>Coprobacillaceae</taxon>
        <taxon>Thomasclavelia</taxon>
    </lineage>
</organism>
<feature type="transmembrane region" description="Helical" evidence="4">
    <location>
        <begin position="7"/>
        <end position="25"/>
    </location>
</feature>
<dbReference type="InterPro" id="IPR001451">
    <property type="entry name" value="Hexapep"/>
</dbReference>
<evidence type="ECO:0000256" key="1">
    <source>
        <dbReference type="ARBA" id="ARBA00007274"/>
    </source>
</evidence>
<evidence type="ECO:0000313" key="5">
    <source>
        <dbReference type="EMBL" id="OUQ04138.1"/>
    </source>
</evidence>
<keyword evidence="4" id="KW-0812">Transmembrane</keyword>
<proteinExistence type="inferred from homology"/>
<dbReference type="PANTHER" id="PTHR23416:SF23">
    <property type="entry name" value="ACETYLTRANSFERASE C18B11.09C-RELATED"/>
    <property type="match status" value="1"/>
</dbReference>
<name>A0A1Y4QFU0_9FIRM</name>
<dbReference type="InterPro" id="IPR051159">
    <property type="entry name" value="Hexapeptide_acetyltransf"/>
</dbReference>